<feature type="compositionally biased region" description="Pro residues" evidence="2">
    <location>
        <begin position="102"/>
        <end position="124"/>
    </location>
</feature>
<dbReference type="InterPro" id="IPR015915">
    <property type="entry name" value="Kelch-typ_b-propeller"/>
</dbReference>
<feature type="coiled-coil region" evidence="1">
    <location>
        <begin position="1235"/>
        <end position="1343"/>
    </location>
</feature>
<dbReference type="Gene3D" id="1.10.287.1490">
    <property type="match status" value="1"/>
</dbReference>
<feature type="compositionally biased region" description="Polar residues" evidence="2">
    <location>
        <begin position="374"/>
        <end position="383"/>
    </location>
</feature>
<feature type="region of interest" description="Disordered" evidence="2">
    <location>
        <begin position="852"/>
        <end position="872"/>
    </location>
</feature>
<proteinExistence type="predicted"/>
<feature type="region of interest" description="Disordered" evidence="2">
    <location>
        <begin position="1466"/>
        <end position="1510"/>
    </location>
</feature>
<feature type="compositionally biased region" description="Low complexity" evidence="2">
    <location>
        <begin position="641"/>
        <end position="659"/>
    </location>
</feature>
<feature type="region of interest" description="Disordered" evidence="2">
    <location>
        <begin position="751"/>
        <end position="781"/>
    </location>
</feature>
<feature type="compositionally biased region" description="Gly residues" evidence="2">
    <location>
        <begin position="631"/>
        <end position="640"/>
    </location>
</feature>
<feature type="region of interest" description="Disordered" evidence="2">
    <location>
        <begin position="1073"/>
        <end position="1105"/>
    </location>
</feature>
<feature type="compositionally biased region" description="Low complexity" evidence="2">
    <location>
        <begin position="18"/>
        <end position="35"/>
    </location>
</feature>
<evidence type="ECO:0000256" key="2">
    <source>
        <dbReference type="SAM" id="MobiDB-lite"/>
    </source>
</evidence>
<dbReference type="PANTHER" id="PTHR23244:SF456">
    <property type="entry name" value="MULTIPLE EPIDERMAL GROWTH FACTOR-LIKE DOMAINS PROTEIN 8"/>
    <property type="match status" value="1"/>
</dbReference>
<organism evidence="3">
    <name type="scientific">Leucosporidium scottii</name>
    <dbReference type="NCBI Taxonomy" id="5278"/>
    <lineage>
        <taxon>Eukaryota</taxon>
        <taxon>Fungi</taxon>
        <taxon>Dikarya</taxon>
        <taxon>Basidiomycota</taxon>
        <taxon>Pucciniomycotina</taxon>
        <taxon>Microbotryomycetes</taxon>
        <taxon>Leucosporidiales</taxon>
        <taxon>Leucosporidium</taxon>
    </lineage>
</organism>
<feature type="region of interest" description="Disordered" evidence="2">
    <location>
        <begin position="1"/>
        <end position="75"/>
    </location>
</feature>
<sequence length="1510" mass="162147">MAIFSSNKKNKKEGGSTTGQQQQQSPPLGSSQSGTFIPRSASGGHVAQQSSYDSAPPPSNIPPPSTGSSAGAGAGGAAPPLAVLYPWSQRPLSLLPSSLLPPIDPSNPTAPPQPIAGPLSPPPFPRYGHSVNPVASSATGHLYIFGGLVQNAVKNDLYVLNCTAVGSQGAQGMPMGVGVVETRGEIPGQRVGHASTKEWTRVKTIGPNPEGRYGHAAAMVGSKFFIFGGQKDDGGFMNDLVWFDLQKLKAGQPKWTFVDYAPGAVAPPKRTGHTTVTHGDCIYVFGGTDGQYHYNDTWCYDTNSGIWVELSCIGYIPVPREGHAATLVDDVMYVFGGRGVDGKDLEDLAAFKITSETWDPLLPAARDTPWPPSRTRSLSSAESRTPRRGPTILPSFTFSIRVSSPFVPSSHRQRKASEEGRRRRRLTLGAKLSSTGKIKYPADTSRQAQQPVSRKSSIPVMAGSSGSPALNGSLPPSAGGSPAFGTTPEEEAAARRAASPTGSQRKVSNGSGIGLGQPNSFGQVGQQAQQQNGRPAVNVPAAQQASKIAKRATTGGAGGAPTRPARPDEELSSSGNRRTMDPASAPRYEDRSMSPTGGSGVLIGAQQPRIASASSRNASPGLASPTSTGSARGGGGGGSNKGTPPLAQGGFAGQQAASAMLGRSQSPSQHPLPESIEGHSDLASSTTLNPNGPSASPPQDAFYYGSRGSPNTTSANAGVDHSAALKAKEEEIAQLKSREGWMRSALSAAARKGFVAPPLQQQKREVKEGEGEEEGEGEKQDEFAALAKASEEGPNKEVVEALLAVKKELAQAKTHLAEQAQSVDERIAGATRARAAALQEASYYRAKLAALESGNTSDVSKLEKERSTELERKLAEALEAKSALERQVSKLESDVEHHSDMRSATEERHSAATIRADAAESSYSRALTDYAELQRRAHGHESTIQDHLEKIATLTSTSSQHAAENAQLKEQLEAANSSVTNHLRALEETQLALTAAGTRNDEIHEIWETSQRELAEHQNKAQQLQAELDAKHQESTAAVAKANDLERVLKSTRESHSATQALATGGLAALLAKKESTSRSRSIGTDGDDEDENEAPPSTHHAERLRAIEEESNTFKQLHAETRSKSEATLTELAEVRAREVSLQGQVIQLRAEIATLRSQHSQALDEVAGHKNAHSTREAELRDAAKAREAAEVKAGLLRNVMSDHGLTISDDELATRFPPMDDSATPEQLHRRVQELEGRLEQRNKAHQELQAQQEDLVKQREEHVEELERLRNAEPVVVPEHLERATKAEEELEALQGRHKQLEGTHLKAVQYVKGTEKMLRRMKEELTRYKERCEELESPDRALPAEHVAELEGLRSQVSNLTTSHEQTRSAHEDLQRQFATIQADHQSAQGKTKDLQEEIARLDQELEKANHDLEETLAVNASLNTAQNKAEWLKRENAQLEERCRTAESKIAILLDHLEGAGDETVDNSPDNDGTEFDSQPWNRVGAETSDADSDYSGRGAAVQR</sequence>
<feature type="compositionally biased region" description="Basic and acidic residues" evidence="2">
    <location>
        <begin position="1176"/>
        <end position="1186"/>
    </location>
</feature>
<feature type="region of interest" description="Disordered" evidence="2">
    <location>
        <begin position="407"/>
        <end position="722"/>
    </location>
</feature>
<feature type="non-terminal residue" evidence="3">
    <location>
        <position position="1"/>
    </location>
</feature>
<feature type="compositionally biased region" description="Pro residues" evidence="2">
    <location>
        <begin position="55"/>
        <end position="65"/>
    </location>
</feature>
<evidence type="ECO:0000256" key="1">
    <source>
        <dbReference type="SAM" id="Coils"/>
    </source>
</evidence>
<feature type="compositionally biased region" description="Low complexity" evidence="2">
    <location>
        <begin position="522"/>
        <end position="533"/>
    </location>
</feature>
<dbReference type="Gene3D" id="2.120.10.80">
    <property type="entry name" value="Kelch-type beta propeller"/>
    <property type="match status" value="1"/>
</dbReference>
<feature type="coiled-coil region" evidence="1">
    <location>
        <begin position="1390"/>
        <end position="1462"/>
    </location>
</feature>
<gene>
    <name evidence="3" type="ORF">ls5930a1_00077</name>
</gene>
<feature type="region of interest" description="Disordered" evidence="2">
    <location>
        <begin position="886"/>
        <end position="917"/>
    </location>
</feature>
<feature type="compositionally biased region" description="Basic and acidic residues" evidence="2">
    <location>
        <begin position="886"/>
        <end position="910"/>
    </location>
</feature>
<feature type="compositionally biased region" description="Polar residues" evidence="2">
    <location>
        <begin position="682"/>
        <end position="694"/>
    </location>
</feature>
<name>A0A0H5FRT8_9BASI</name>
<protein>
    <submittedName>
        <fullName evidence="3">Uncharacterized protein</fullName>
    </submittedName>
</protein>
<dbReference type="PANTHER" id="PTHR23244">
    <property type="entry name" value="KELCH REPEAT DOMAIN"/>
    <property type="match status" value="1"/>
</dbReference>
<feature type="compositionally biased region" description="Basic and acidic residues" evidence="2">
    <location>
        <begin position="860"/>
        <end position="872"/>
    </location>
</feature>
<feature type="region of interest" description="Disordered" evidence="2">
    <location>
        <begin position="98"/>
        <end position="124"/>
    </location>
</feature>
<evidence type="ECO:0000313" key="3">
    <source>
        <dbReference type="EMBL" id="CRX79047.1"/>
    </source>
</evidence>
<dbReference type="Pfam" id="PF24681">
    <property type="entry name" value="Kelch_KLHDC2_KLHL20_DRC7"/>
    <property type="match status" value="1"/>
</dbReference>
<reference evidence="3" key="1">
    <citation type="submission" date="2015-06" db="EMBL/GenBank/DDBJ databases">
        <title>Genetic Architecture Underlying Mating-Type Determination in the Yeast Leucosporidium scottii and the Evolution of Mating Systems in Basidiomycetes.</title>
        <authorList>
            <person name="Maia T.M."/>
            <person name="Lopes S."/>
            <person name="Almeida J.M.G.C.F."/>
            <person name="Rosa L.H."/>
            <person name="Sampaio J.P."/>
            <person name="Goncalves P."/>
            <person name="Coelho M.A."/>
        </authorList>
    </citation>
    <scope>NUCLEOTIDE SEQUENCE</scope>
</reference>
<keyword evidence="1" id="KW-0175">Coiled coil</keyword>
<dbReference type="GO" id="GO:0061245">
    <property type="term" value="P:establishment or maintenance of bipolar cell polarity"/>
    <property type="evidence" value="ECO:0007669"/>
    <property type="project" value="TreeGrafter"/>
</dbReference>
<feature type="region of interest" description="Disordered" evidence="2">
    <location>
        <begin position="362"/>
        <end position="394"/>
    </location>
</feature>
<feature type="compositionally biased region" description="Polar residues" evidence="2">
    <location>
        <begin position="500"/>
        <end position="510"/>
    </location>
</feature>
<accession>A0A0H5FRT8</accession>
<dbReference type="EMBL" id="LN868506">
    <property type="protein sequence ID" value="CRX79047.1"/>
    <property type="molecule type" value="Genomic_DNA"/>
</dbReference>
<dbReference type="SUPFAM" id="SSF117281">
    <property type="entry name" value="Kelch motif"/>
    <property type="match status" value="1"/>
</dbReference>
<feature type="compositionally biased region" description="Polar residues" evidence="2">
    <location>
        <begin position="1472"/>
        <end position="1487"/>
    </location>
</feature>
<dbReference type="GO" id="GO:0051285">
    <property type="term" value="C:cell cortex of cell tip"/>
    <property type="evidence" value="ECO:0007669"/>
    <property type="project" value="TreeGrafter"/>
</dbReference>
<feature type="region of interest" description="Disordered" evidence="2">
    <location>
        <begin position="1167"/>
        <end position="1186"/>
    </location>
</feature>
<feature type="compositionally biased region" description="Polar residues" evidence="2">
    <location>
        <begin position="444"/>
        <end position="456"/>
    </location>
</feature>